<sequence length="940" mass="97167">MAPGLGGSNTPRGGLAYPATPSAAGAGLAASSGALPAGKGAEVGRAALIDALVRNALRGVPGDELQRQALHNRLCGWALRVLGSHLSSSSPSLADAGSVVQAIKQQLRSQQRDADAGSLDDRYARLAASRGISGRGQQAALALLLQLSRGGGGGSGAAALNAIATYQPPRLVKAAPPAPPAGRDTNAARAPDQPGRAAGQLQAAAAARAAGQVPGCTVPEKELVRDALRAAQGCGGSYCSFQGPGSGAEGPADGSVLVVGGGGGGGGDAGVAWPQRTALHLIGELGVMFRAVQAAIDAGTDPSRPRGAVRQALSAALQRELTEFYGFLAGLEQQLPHPLPAPGCVDESVLSAPFLTLRRLLLWTGEPLRRMRLLAALADGTAAADGGALAGAVWGHTKRGDPLARAYATRLLQQVCVPLFDQIRRWVFEGRLVDAHLEFFVVQSAALAAGGGGGGGGGGGAAGGGRDPWREGYRIEGAKLPPFISRHLAESILRAGKGINFLRDACGDAAWVQARAADAARDGDGAGLDAARAGELERVVAAATRRVDARLMAVLRERAGLARHLDALRRYVLLGQASAGGGGGGDFAVALLDAMGPELAKPASEVSEVTLNHLLRQALLASAARGDDEDTLERLRAKKEPGAGAREVGWDVFSLHYELGPPLSSAFTPAAMSSYRRVARLQWRLARAERSLGLAWRTLKVEVERELPKFRGAARAGLERLLRSCLRLRADMAHFATNMRTYVTYEVLEGAWREFVAAAGSAPDLDSLIARHEAFLSSLLGRALLDEASAQVRSTLNGVLAGMLGLAPLVARLNDEVKAALLWAEERAAAAAANTAAGRWGVVGGDEEARRDEEVSPELLEELEAVVAQLEAAHLAGARRLTEQLADERTGGVAAAHDEVRHLLARLDRAFYERQAGALADAAAGGRPSFGGGALAGLPA</sequence>
<dbReference type="InterPro" id="IPR007259">
    <property type="entry name" value="GCP"/>
</dbReference>
<dbReference type="InParanoid" id="A0A2V0P1X8"/>
<evidence type="ECO:0000313" key="9">
    <source>
        <dbReference type="EMBL" id="GBF91095.1"/>
    </source>
</evidence>
<evidence type="ECO:0000259" key="8">
    <source>
        <dbReference type="Pfam" id="PF17681"/>
    </source>
</evidence>
<protein>
    <submittedName>
        <fullName evidence="9">Gamma-tubulin complex component 3</fullName>
    </submittedName>
</protein>
<reference evidence="9 10" key="1">
    <citation type="journal article" date="2018" name="Sci. Rep.">
        <title>Raphidocelis subcapitata (=Pseudokirchneriella subcapitata) provides an insight into genome evolution and environmental adaptations in the Sphaeropleales.</title>
        <authorList>
            <person name="Suzuki S."/>
            <person name="Yamaguchi H."/>
            <person name="Nakajima N."/>
            <person name="Kawachi M."/>
        </authorList>
    </citation>
    <scope>NUCLEOTIDE SEQUENCE [LARGE SCALE GENOMIC DNA]</scope>
    <source>
        <strain evidence="9 10">NIES-35</strain>
    </source>
</reference>
<evidence type="ECO:0000256" key="4">
    <source>
        <dbReference type="ARBA" id="ARBA00022701"/>
    </source>
</evidence>
<dbReference type="GO" id="GO:0051011">
    <property type="term" value="F:microtubule minus-end binding"/>
    <property type="evidence" value="ECO:0007669"/>
    <property type="project" value="TreeGrafter"/>
</dbReference>
<gene>
    <name evidence="9" type="ORF">Rsub_04764</name>
</gene>
<dbReference type="GO" id="GO:0051225">
    <property type="term" value="P:spindle assembly"/>
    <property type="evidence" value="ECO:0007669"/>
    <property type="project" value="TreeGrafter"/>
</dbReference>
<dbReference type="EMBL" id="BDRX01000022">
    <property type="protein sequence ID" value="GBF91095.1"/>
    <property type="molecule type" value="Genomic_DNA"/>
</dbReference>
<dbReference type="Pfam" id="PF04130">
    <property type="entry name" value="GCP_C_terminal"/>
    <property type="match status" value="1"/>
</dbReference>
<evidence type="ECO:0000256" key="1">
    <source>
        <dbReference type="ARBA" id="ARBA00004245"/>
    </source>
</evidence>
<organism evidence="9 10">
    <name type="scientific">Raphidocelis subcapitata</name>
    <dbReference type="NCBI Taxonomy" id="307507"/>
    <lineage>
        <taxon>Eukaryota</taxon>
        <taxon>Viridiplantae</taxon>
        <taxon>Chlorophyta</taxon>
        <taxon>core chlorophytes</taxon>
        <taxon>Chlorophyceae</taxon>
        <taxon>CS clade</taxon>
        <taxon>Sphaeropleales</taxon>
        <taxon>Selenastraceae</taxon>
        <taxon>Raphidocelis</taxon>
    </lineage>
</organism>
<dbReference type="FunCoup" id="A0A2V0P1X8">
    <property type="interactions" value="1933"/>
</dbReference>
<dbReference type="GO" id="GO:0007020">
    <property type="term" value="P:microtubule nucleation"/>
    <property type="evidence" value="ECO:0007669"/>
    <property type="project" value="InterPro"/>
</dbReference>
<dbReference type="GO" id="GO:0031122">
    <property type="term" value="P:cytoplasmic microtubule organization"/>
    <property type="evidence" value="ECO:0007669"/>
    <property type="project" value="TreeGrafter"/>
</dbReference>
<dbReference type="GO" id="GO:0000278">
    <property type="term" value="P:mitotic cell cycle"/>
    <property type="evidence" value="ECO:0007669"/>
    <property type="project" value="TreeGrafter"/>
</dbReference>
<dbReference type="GO" id="GO:0051321">
    <property type="term" value="P:meiotic cell cycle"/>
    <property type="evidence" value="ECO:0007669"/>
    <property type="project" value="TreeGrafter"/>
</dbReference>
<dbReference type="InterPro" id="IPR042241">
    <property type="entry name" value="GCP_C_sf"/>
</dbReference>
<keyword evidence="3" id="KW-0963">Cytoplasm</keyword>
<dbReference type="Proteomes" id="UP000247498">
    <property type="component" value="Unassembled WGS sequence"/>
</dbReference>
<keyword evidence="5" id="KW-0206">Cytoskeleton</keyword>
<comment type="caution">
    <text evidence="9">The sequence shown here is derived from an EMBL/GenBank/DDBJ whole genome shotgun (WGS) entry which is preliminary data.</text>
</comment>
<dbReference type="AlphaFoldDB" id="A0A2V0P1X8"/>
<accession>A0A2V0P1X8</accession>
<dbReference type="PANTHER" id="PTHR19302">
    <property type="entry name" value="GAMMA TUBULIN COMPLEX PROTEIN"/>
    <property type="match status" value="1"/>
</dbReference>
<dbReference type="GO" id="GO:0005874">
    <property type="term" value="C:microtubule"/>
    <property type="evidence" value="ECO:0007669"/>
    <property type="project" value="UniProtKB-KW"/>
</dbReference>
<comment type="subcellular location">
    <subcellularLocation>
        <location evidence="1">Cytoplasm</location>
        <location evidence="1">Cytoskeleton</location>
    </subcellularLocation>
</comment>
<evidence type="ECO:0000256" key="2">
    <source>
        <dbReference type="ARBA" id="ARBA00010337"/>
    </source>
</evidence>
<feature type="domain" description="Gamma tubulin complex component C-terminal" evidence="7">
    <location>
        <begin position="561"/>
        <end position="908"/>
    </location>
</feature>
<name>A0A2V0P1X8_9CHLO</name>
<evidence type="ECO:0000256" key="3">
    <source>
        <dbReference type="ARBA" id="ARBA00022490"/>
    </source>
</evidence>
<dbReference type="GO" id="GO:0000930">
    <property type="term" value="C:gamma-tubulin complex"/>
    <property type="evidence" value="ECO:0007669"/>
    <property type="project" value="TreeGrafter"/>
</dbReference>
<evidence type="ECO:0000256" key="6">
    <source>
        <dbReference type="SAM" id="MobiDB-lite"/>
    </source>
</evidence>
<keyword evidence="4" id="KW-0493">Microtubule</keyword>
<feature type="domain" description="Gamma tubulin complex component protein N-terminal" evidence="8">
    <location>
        <begin position="224"/>
        <end position="557"/>
    </location>
</feature>
<feature type="region of interest" description="Disordered" evidence="6">
    <location>
        <begin position="174"/>
        <end position="201"/>
    </location>
</feature>
<comment type="similarity">
    <text evidence="2">Belongs to the TUBGCP family.</text>
</comment>
<keyword evidence="10" id="KW-1185">Reference proteome</keyword>
<evidence type="ECO:0000313" key="10">
    <source>
        <dbReference type="Proteomes" id="UP000247498"/>
    </source>
</evidence>
<evidence type="ECO:0000259" key="7">
    <source>
        <dbReference type="Pfam" id="PF04130"/>
    </source>
</evidence>
<dbReference type="GO" id="GO:0000922">
    <property type="term" value="C:spindle pole"/>
    <property type="evidence" value="ECO:0007669"/>
    <property type="project" value="InterPro"/>
</dbReference>
<evidence type="ECO:0000256" key="5">
    <source>
        <dbReference type="ARBA" id="ARBA00023212"/>
    </source>
</evidence>
<dbReference type="Gene3D" id="1.20.120.1900">
    <property type="entry name" value="Gamma-tubulin complex, C-terminal domain"/>
    <property type="match status" value="1"/>
</dbReference>
<dbReference type="InterPro" id="IPR040457">
    <property type="entry name" value="GCP_C"/>
</dbReference>
<dbReference type="GO" id="GO:0043015">
    <property type="term" value="F:gamma-tubulin binding"/>
    <property type="evidence" value="ECO:0007669"/>
    <property type="project" value="InterPro"/>
</dbReference>
<proteinExistence type="inferred from homology"/>
<dbReference type="STRING" id="307507.A0A2V0P1X8"/>
<dbReference type="PANTHER" id="PTHR19302:SF14">
    <property type="entry name" value="GAMMA-TUBULIN COMPLEX COMPONENT 3"/>
    <property type="match status" value="1"/>
</dbReference>
<dbReference type="Pfam" id="PF17681">
    <property type="entry name" value="GCP_N_terminal"/>
    <property type="match status" value="1"/>
</dbReference>
<dbReference type="OrthoDB" id="5860513at2759"/>
<dbReference type="InterPro" id="IPR041470">
    <property type="entry name" value="GCP_N"/>
</dbReference>